<sequence>RRTKTEILSGESGFCKDLNDNLKQLSYRSDWGNLALKEAIK</sequence>
<gene>
    <name evidence="1" type="ORF">S01H4_18457</name>
</gene>
<dbReference type="EMBL" id="BART01008185">
    <property type="protein sequence ID" value="GAG70045.1"/>
    <property type="molecule type" value="Genomic_DNA"/>
</dbReference>
<evidence type="ECO:0000313" key="1">
    <source>
        <dbReference type="EMBL" id="GAG70045.1"/>
    </source>
</evidence>
<dbReference type="AlphaFoldDB" id="X0ZK76"/>
<feature type="non-terminal residue" evidence="1">
    <location>
        <position position="1"/>
    </location>
</feature>
<reference evidence="1" key="1">
    <citation type="journal article" date="2014" name="Front. Microbiol.">
        <title>High frequency of phylogenetically diverse reductive dehalogenase-homologous genes in deep subseafloor sedimentary metagenomes.</title>
        <authorList>
            <person name="Kawai M."/>
            <person name="Futagami T."/>
            <person name="Toyoda A."/>
            <person name="Takaki Y."/>
            <person name="Nishi S."/>
            <person name="Hori S."/>
            <person name="Arai W."/>
            <person name="Tsubouchi T."/>
            <person name="Morono Y."/>
            <person name="Uchiyama I."/>
            <person name="Ito T."/>
            <person name="Fujiyama A."/>
            <person name="Inagaki F."/>
            <person name="Takami H."/>
        </authorList>
    </citation>
    <scope>NUCLEOTIDE SEQUENCE</scope>
    <source>
        <strain evidence="1">Expedition CK06-06</strain>
    </source>
</reference>
<organism evidence="1">
    <name type="scientific">marine sediment metagenome</name>
    <dbReference type="NCBI Taxonomy" id="412755"/>
    <lineage>
        <taxon>unclassified sequences</taxon>
        <taxon>metagenomes</taxon>
        <taxon>ecological metagenomes</taxon>
    </lineage>
</organism>
<name>X0ZK76_9ZZZZ</name>
<accession>X0ZK76</accession>
<protein>
    <submittedName>
        <fullName evidence="1">Uncharacterized protein</fullName>
    </submittedName>
</protein>
<proteinExistence type="predicted"/>
<comment type="caution">
    <text evidence="1">The sequence shown here is derived from an EMBL/GenBank/DDBJ whole genome shotgun (WGS) entry which is preliminary data.</text>
</comment>